<feature type="transmembrane region" description="Helical" evidence="2">
    <location>
        <begin position="20"/>
        <end position="43"/>
    </location>
</feature>
<dbReference type="Proteomes" id="UP000622797">
    <property type="component" value="Unassembled WGS sequence"/>
</dbReference>
<reference evidence="4" key="1">
    <citation type="journal article" date="2020" name="BMC Genomics">
        <title>Correction to: Identification and distribution of gene clusters required for synthesis of sphingolipid metabolism inhibitors in diverse species of the filamentous fungus Fusarium.</title>
        <authorList>
            <person name="Kim H.S."/>
            <person name="Lohmar J.M."/>
            <person name="Busman M."/>
            <person name="Brown D.W."/>
            <person name="Naumann T.A."/>
            <person name="Divon H.H."/>
            <person name="Lysoe E."/>
            <person name="Uhlig S."/>
            <person name="Proctor R.H."/>
        </authorList>
    </citation>
    <scope>NUCLEOTIDE SEQUENCE</scope>
    <source>
        <strain evidence="4">NRRL 20472</strain>
    </source>
</reference>
<comment type="caution">
    <text evidence="4">The sequence shown here is derived from an EMBL/GenBank/DDBJ whole genome shotgun (WGS) entry which is preliminary data.</text>
</comment>
<evidence type="ECO:0000256" key="1">
    <source>
        <dbReference type="SAM" id="MobiDB-lite"/>
    </source>
</evidence>
<feature type="transmembrane region" description="Helical" evidence="2">
    <location>
        <begin position="197"/>
        <end position="218"/>
    </location>
</feature>
<organism evidence="4 5">
    <name type="scientific">Fusarium sarcochroum</name>
    <dbReference type="NCBI Taxonomy" id="1208366"/>
    <lineage>
        <taxon>Eukaryota</taxon>
        <taxon>Fungi</taxon>
        <taxon>Dikarya</taxon>
        <taxon>Ascomycota</taxon>
        <taxon>Pezizomycotina</taxon>
        <taxon>Sordariomycetes</taxon>
        <taxon>Hypocreomycetidae</taxon>
        <taxon>Hypocreales</taxon>
        <taxon>Nectriaceae</taxon>
        <taxon>Fusarium</taxon>
        <taxon>Fusarium lateritium species complex</taxon>
    </lineage>
</organism>
<feature type="transmembrane region" description="Helical" evidence="2">
    <location>
        <begin position="50"/>
        <end position="74"/>
    </location>
</feature>
<evidence type="ECO:0000313" key="5">
    <source>
        <dbReference type="Proteomes" id="UP000622797"/>
    </source>
</evidence>
<reference evidence="4" key="2">
    <citation type="submission" date="2020-05" db="EMBL/GenBank/DDBJ databases">
        <authorList>
            <person name="Kim H.-S."/>
            <person name="Proctor R.H."/>
            <person name="Brown D.W."/>
        </authorList>
    </citation>
    <scope>NUCLEOTIDE SEQUENCE</scope>
    <source>
        <strain evidence="4">NRRL 20472</strain>
    </source>
</reference>
<feature type="region of interest" description="Disordered" evidence="1">
    <location>
        <begin position="255"/>
        <end position="274"/>
    </location>
</feature>
<dbReference type="AlphaFoldDB" id="A0A8H4WSC5"/>
<keyword evidence="2" id="KW-1133">Transmembrane helix</keyword>
<dbReference type="PANTHER" id="PTHR37013:SF3">
    <property type="entry name" value="INTEGRAL MEMBRANE PROTEIN (AFU_ORTHOLOGUE AFUA_1G05950)"/>
    <property type="match status" value="1"/>
</dbReference>
<feature type="transmembrane region" description="Helical" evidence="2">
    <location>
        <begin position="117"/>
        <end position="138"/>
    </location>
</feature>
<protein>
    <recommendedName>
        <fullName evidence="3">DUF7703 domain-containing protein</fullName>
    </recommendedName>
</protein>
<feature type="domain" description="DUF7703" evidence="3">
    <location>
        <begin position="12"/>
        <end position="256"/>
    </location>
</feature>
<gene>
    <name evidence="4" type="ORF">FSARC_13804</name>
</gene>
<evidence type="ECO:0000313" key="4">
    <source>
        <dbReference type="EMBL" id="KAF4948211.1"/>
    </source>
</evidence>
<feature type="transmembrane region" description="Helical" evidence="2">
    <location>
        <begin position="80"/>
        <end position="105"/>
    </location>
</feature>
<proteinExistence type="predicted"/>
<evidence type="ECO:0000256" key="2">
    <source>
        <dbReference type="SAM" id="Phobius"/>
    </source>
</evidence>
<evidence type="ECO:0000259" key="3">
    <source>
        <dbReference type="Pfam" id="PF24802"/>
    </source>
</evidence>
<keyword evidence="2" id="KW-0472">Membrane</keyword>
<dbReference type="EMBL" id="JABEXW010001061">
    <property type="protein sequence ID" value="KAF4948211.1"/>
    <property type="molecule type" value="Genomic_DNA"/>
</dbReference>
<dbReference type="Pfam" id="PF24802">
    <property type="entry name" value="DUF7703"/>
    <property type="match status" value="1"/>
</dbReference>
<feature type="transmembrane region" description="Helical" evidence="2">
    <location>
        <begin position="158"/>
        <end position="176"/>
    </location>
</feature>
<dbReference type="PANTHER" id="PTHR37013">
    <property type="entry name" value="INTEGRAL MEMBRANE PROTEIN (AFU_ORTHOLOGUE AFUA_1G05950)-RELATED"/>
    <property type="match status" value="1"/>
</dbReference>
<keyword evidence="2" id="KW-0812">Transmembrane</keyword>
<name>A0A8H4WSC5_9HYPO</name>
<dbReference type="InterPro" id="IPR056120">
    <property type="entry name" value="DUF7703"/>
</dbReference>
<keyword evidence="5" id="KW-1185">Reference proteome</keyword>
<dbReference type="OrthoDB" id="405906at2759"/>
<sequence length="377" mass="42054">MGKGGFGSGLDGISQTTITVVLVFLAISLYNVIELTFIIYGTFKRHSGLYFWSFLIATWGIPFYCCGFLVKYYASSSVGYVAAAMISFGWIAMVSGQSLVLWSRLHLVLRNRFRLKMVLYMIIVDAVLMHGAVLPMIFGSFSSNTAMWMQPYSIMEKIQVTVFFIQEIIISGFYIYETIKLMRLERTMGNKRGSRRLMNHLIYVNLLIILLDITILGLEYADQYQYQTSYKAFVYSTKLKLEFTILNRLVEMTTGNKDASSGPRSHTAGTTTGNKTGIALDTFMSNTVDKPPGDVSYEAYAMGGDEEDGRHPAPRDDEVVMTTEVIIEREERDDDGLSIGGKSSSADSTIGVAKGRHYDTGNLSKSSSEVHLATRGF</sequence>
<feature type="region of interest" description="Disordered" evidence="1">
    <location>
        <begin position="330"/>
        <end position="377"/>
    </location>
</feature>
<accession>A0A8H4WSC5</accession>